<name>A0A7L6RTU7_ESCFE</name>
<dbReference type="Gene3D" id="3.10.450.50">
    <property type="match status" value="1"/>
</dbReference>
<protein>
    <submittedName>
        <fullName evidence="1">Nuclear transport factor 2 family protein</fullName>
    </submittedName>
</protein>
<evidence type="ECO:0000313" key="1">
    <source>
        <dbReference type="EMBL" id="QLM99599.1"/>
    </source>
</evidence>
<dbReference type="EMBL" id="CP055675">
    <property type="protein sequence ID" value="QLM99599.1"/>
    <property type="molecule type" value="Genomic_DNA"/>
</dbReference>
<accession>A0A7L6RTU7</accession>
<sequence length="170" mass="19101">MNSQDAQRLQQLEDQQDARVCISNYMRLCDQLETPATVRAIGALFTTNACWEGVGEPYATRLGRHVGRNAIESMMAGYVKTPAHFAMNAHFLCSEALIQQPDGLLFGRWLMLQTSSFTAGGSHLNAAELNVEFRREAGVMRMHHFTTRNLFSRPVDHWHAADVLPVPDNK</sequence>
<dbReference type="AlphaFoldDB" id="A0A7L6RTU7"/>
<dbReference type="SUPFAM" id="SSF54427">
    <property type="entry name" value="NTF2-like"/>
    <property type="match status" value="1"/>
</dbReference>
<dbReference type="RefSeq" id="WP_001088016.1">
    <property type="nucleotide sequence ID" value="NZ_AP027926.1"/>
</dbReference>
<gene>
    <name evidence="1" type="ORF">HVY52_07215</name>
</gene>
<proteinExistence type="predicted"/>
<reference evidence="1 2" key="1">
    <citation type="submission" date="2020-06" db="EMBL/GenBank/DDBJ databases">
        <title>REHAB project genomes.</title>
        <authorList>
            <person name="Shaw L.P."/>
        </authorList>
    </citation>
    <scope>NUCLEOTIDE SEQUENCE [LARGE SCALE GENOMIC DNA]</scope>
    <source>
        <strain evidence="1 2">RHB28-C13</strain>
    </source>
</reference>
<dbReference type="Proteomes" id="UP000510927">
    <property type="component" value="Chromosome"/>
</dbReference>
<evidence type="ECO:0000313" key="2">
    <source>
        <dbReference type="Proteomes" id="UP000510927"/>
    </source>
</evidence>
<dbReference type="InterPro" id="IPR032710">
    <property type="entry name" value="NTF2-like_dom_sf"/>
</dbReference>
<organism evidence="1 2">
    <name type="scientific">Escherichia fergusonii</name>
    <dbReference type="NCBI Taxonomy" id="564"/>
    <lineage>
        <taxon>Bacteria</taxon>
        <taxon>Pseudomonadati</taxon>
        <taxon>Pseudomonadota</taxon>
        <taxon>Gammaproteobacteria</taxon>
        <taxon>Enterobacterales</taxon>
        <taxon>Enterobacteriaceae</taxon>
        <taxon>Escherichia</taxon>
    </lineage>
</organism>